<comment type="caution">
    <text evidence="2">The sequence shown here is derived from an EMBL/GenBank/DDBJ whole genome shotgun (WGS) entry which is preliminary data.</text>
</comment>
<evidence type="ECO:0000313" key="2">
    <source>
        <dbReference type="EMBL" id="MCH4296134.1"/>
    </source>
</evidence>
<sequence length="266" mass="30611">MEDFQRSLKQKYGLGSGAEYKPWLRVQDVKSNGNSAKIDGLKVRRVHHTLSEHESSFFYLAEFSESVIDIREQFPLLPLALSIKIAQTLGVDHPKNPNRKDGTPNVMTTDFLLTRTDGFKKWYEAVSVKPQEQLRDKRTVEKLEIERLWWQLLGIPFHIYVMTEQNVIQSKNIEWFTSPLRHGVSFPDDLMERAKRLIGIGTVLIEELCNSFVQALGIKCDDALMLFKVLLATKQVVVDLNRPITENGIVVVLQVHPKEMEHYHAS</sequence>
<accession>A0AAJ1EZI5</accession>
<dbReference type="CDD" id="cd22362">
    <property type="entry name" value="TnsA_endonuclease-like"/>
    <property type="match status" value="1"/>
</dbReference>
<dbReference type="Proteomes" id="UP001297581">
    <property type="component" value="Unassembled WGS sequence"/>
</dbReference>
<keyword evidence="2" id="KW-0378">Hydrolase</keyword>
<gene>
    <name evidence="2" type="ORF">MJ923_17630</name>
</gene>
<dbReference type="Gene3D" id="3.40.1350.10">
    <property type="match status" value="1"/>
</dbReference>
<keyword evidence="2" id="KW-0540">Nuclease</keyword>
<name>A0AAJ1EZI5_9GAMM</name>
<feature type="domain" description="TnsA endonuclease N-terminal" evidence="1">
    <location>
        <begin position="64"/>
        <end position="160"/>
    </location>
</feature>
<organism evidence="2 3">
    <name type="scientific">Shewanella zhuhaiensis</name>
    <dbReference type="NCBI Taxonomy" id="2919576"/>
    <lineage>
        <taxon>Bacteria</taxon>
        <taxon>Pseudomonadati</taxon>
        <taxon>Pseudomonadota</taxon>
        <taxon>Gammaproteobacteria</taxon>
        <taxon>Alteromonadales</taxon>
        <taxon>Shewanellaceae</taxon>
        <taxon>Shewanella</taxon>
    </lineage>
</organism>
<dbReference type="Pfam" id="PF08722">
    <property type="entry name" value="Tn7_TnsA-like_N"/>
    <property type="match status" value="1"/>
</dbReference>
<dbReference type="EMBL" id="JAKUDL010000007">
    <property type="protein sequence ID" value="MCH4296134.1"/>
    <property type="molecule type" value="Genomic_DNA"/>
</dbReference>
<dbReference type="AlphaFoldDB" id="A0AAJ1EZI5"/>
<keyword evidence="3" id="KW-1185">Reference proteome</keyword>
<protein>
    <submittedName>
        <fullName evidence="2">TnsA endonuclease N-terminal domain-containing protein</fullName>
    </submittedName>
</protein>
<dbReference type="InterPro" id="IPR014833">
    <property type="entry name" value="TnsA_N"/>
</dbReference>
<dbReference type="GO" id="GO:0004519">
    <property type="term" value="F:endonuclease activity"/>
    <property type="evidence" value="ECO:0007669"/>
    <property type="project" value="UniProtKB-KW"/>
</dbReference>
<evidence type="ECO:0000313" key="3">
    <source>
        <dbReference type="Proteomes" id="UP001297581"/>
    </source>
</evidence>
<dbReference type="SUPFAM" id="SSF52980">
    <property type="entry name" value="Restriction endonuclease-like"/>
    <property type="match status" value="1"/>
</dbReference>
<evidence type="ECO:0000259" key="1">
    <source>
        <dbReference type="Pfam" id="PF08722"/>
    </source>
</evidence>
<dbReference type="GO" id="GO:0003676">
    <property type="term" value="F:nucleic acid binding"/>
    <property type="evidence" value="ECO:0007669"/>
    <property type="project" value="InterPro"/>
</dbReference>
<reference evidence="2 3" key="1">
    <citation type="submission" date="2022-02" db="EMBL/GenBank/DDBJ databases">
        <title>The genome sequence of Shewanella sp. 3B26.</title>
        <authorList>
            <person name="Du J."/>
        </authorList>
    </citation>
    <scope>NUCLEOTIDE SEQUENCE [LARGE SCALE GENOMIC DNA]</scope>
    <source>
        <strain evidence="2 3">3B26</strain>
    </source>
</reference>
<keyword evidence="2" id="KW-0255">Endonuclease</keyword>
<dbReference type="InterPro" id="IPR011856">
    <property type="entry name" value="tRNA_endonuc-like_dom_sf"/>
</dbReference>
<dbReference type="RefSeq" id="WP_240592213.1">
    <property type="nucleotide sequence ID" value="NZ_JAKUDL010000007.1"/>
</dbReference>
<dbReference type="InterPro" id="IPR011335">
    <property type="entry name" value="Restrct_endonuc-II-like"/>
</dbReference>
<proteinExistence type="predicted"/>